<evidence type="ECO:0000256" key="6">
    <source>
        <dbReference type="ARBA" id="ARBA00022729"/>
    </source>
</evidence>
<gene>
    <name evidence="17" type="ORF">NE237_000294</name>
</gene>
<dbReference type="OrthoDB" id="1933550at2759"/>
<dbReference type="InterPro" id="IPR036426">
    <property type="entry name" value="Bulb-type_lectin_dom_sf"/>
</dbReference>
<reference evidence="17" key="1">
    <citation type="journal article" date="2023" name="Plant J.">
        <title>The genome of the king protea, Protea cynaroides.</title>
        <authorList>
            <person name="Chang J."/>
            <person name="Duong T.A."/>
            <person name="Schoeman C."/>
            <person name="Ma X."/>
            <person name="Roodt D."/>
            <person name="Barker N."/>
            <person name="Li Z."/>
            <person name="Van de Peer Y."/>
            <person name="Mizrachi E."/>
        </authorList>
    </citation>
    <scope>NUCLEOTIDE SEQUENCE</scope>
    <source>
        <tissue evidence="17">Young leaves</tissue>
    </source>
</reference>
<dbReference type="PANTHER" id="PTHR32444:SF63">
    <property type="entry name" value="G-TYPE LECTIN S-RECEPTOR-LIKE SERINE_THREONINE-PROTEIN KINASE RKS1"/>
    <property type="match status" value="1"/>
</dbReference>
<dbReference type="InterPro" id="IPR000719">
    <property type="entry name" value="Prot_kinase_dom"/>
</dbReference>
<keyword evidence="6" id="KW-0732">Signal</keyword>
<dbReference type="SMART" id="SM00473">
    <property type="entry name" value="PAN_AP"/>
    <property type="match status" value="1"/>
</dbReference>
<dbReference type="GO" id="GO:0048544">
    <property type="term" value="P:recognition of pollen"/>
    <property type="evidence" value="ECO:0007669"/>
    <property type="project" value="InterPro"/>
</dbReference>
<evidence type="ECO:0000256" key="10">
    <source>
        <dbReference type="ARBA" id="ARBA00023136"/>
    </source>
</evidence>
<keyword evidence="11" id="KW-1015">Disulfide bond</keyword>
<sequence>MLIYEYMPNKSLDSFIFGIKREMLDWSKRYEIIVGIAREILYLHKDSRLRFIHRDLKISYVLLDKEMNPKISDFGLARIFGGNEIQANTKKVVGIVGYMSPEYAMQGVFSIKSDVFSFGILLLEIISGKKNNEYFNGDPSMNLIGHKEDRVLEAVDSALGDSYPPHEISRCIQVGLLSMFPPTWLFFLLFPFYASAVTSNLSSTDTLTPTESITDGQIIVSAASIFALGFFSPGASNQRYVGIWYHKVPNTAVIWVANRNNPLNKSSGVLSLAQDGNLVISSDTDQSHPLWSTNVSMNSNTTILKLLDSGNLVLYSSSNRNTVLWQSFDHPTHMWLPTMKLGMDRRTGLNRVLTSWKSKDDPGLGIYSFKIDPRGSPQLFLYNGSDRLWRAGPWNGQRWSGVVLSNVISYDFINTTNELYAIYDIYNSSISGISSTVLLDDSGAIQQMTVERNRGWSTFYLAPNDTCDYYGHCGAYGGCNTDNTPECSCLQGFQPMFATKWSNGGCVRKRSLGCDTGDGFLKLEGVKLPDTSTFLVDRNLSLKDCEQGCLKNCSCTAYAPADITGEGSGCVAWFGNLMDIRYFSDGGGDYFYLRVDAMELGSYIQIH</sequence>
<evidence type="ECO:0000256" key="4">
    <source>
        <dbReference type="ARBA" id="ARBA00022475"/>
    </source>
</evidence>
<dbReference type="Pfam" id="PF01453">
    <property type="entry name" value="B_lectin"/>
    <property type="match status" value="1"/>
</dbReference>
<keyword evidence="5" id="KW-0812">Transmembrane</keyword>
<dbReference type="CDD" id="cd01098">
    <property type="entry name" value="PAN_AP_plant"/>
    <property type="match status" value="1"/>
</dbReference>
<dbReference type="Proteomes" id="UP001141806">
    <property type="component" value="Unassembled WGS sequence"/>
</dbReference>
<dbReference type="Gene3D" id="1.10.510.10">
    <property type="entry name" value="Transferase(Phosphotransferase) domain 1"/>
    <property type="match status" value="1"/>
</dbReference>
<evidence type="ECO:0000256" key="3">
    <source>
        <dbReference type="ARBA" id="ARBA00010217"/>
    </source>
</evidence>
<dbReference type="PANTHER" id="PTHR32444">
    <property type="entry name" value="BULB-TYPE LECTIN DOMAIN-CONTAINING PROTEIN"/>
    <property type="match status" value="1"/>
</dbReference>
<evidence type="ECO:0000256" key="1">
    <source>
        <dbReference type="ARBA" id="ARBA00004251"/>
    </source>
</evidence>
<evidence type="ECO:0000256" key="9">
    <source>
        <dbReference type="ARBA" id="ARBA00022989"/>
    </source>
</evidence>
<dbReference type="FunFam" id="1.10.510.10:FF:000240">
    <property type="entry name" value="Lectin-domain containing receptor kinase A4.3"/>
    <property type="match status" value="1"/>
</dbReference>
<feature type="domain" description="Bulb-type lectin" evidence="15">
    <location>
        <begin position="204"/>
        <end position="327"/>
    </location>
</feature>
<keyword evidence="10" id="KW-0472">Membrane</keyword>
<feature type="domain" description="Protein kinase" evidence="14">
    <location>
        <begin position="1"/>
        <end position="231"/>
    </location>
</feature>
<keyword evidence="13" id="KW-0325">Glycoprotein</keyword>
<dbReference type="InterPro" id="IPR011009">
    <property type="entry name" value="Kinase-like_dom_sf"/>
</dbReference>
<dbReference type="PROSITE" id="PS50948">
    <property type="entry name" value="PAN"/>
    <property type="match status" value="1"/>
</dbReference>
<dbReference type="PROSITE" id="PS50011">
    <property type="entry name" value="PROTEIN_KINASE_DOM"/>
    <property type="match status" value="1"/>
</dbReference>
<keyword evidence="4" id="KW-1003">Cell membrane</keyword>
<dbReference type="InterPro" id="IPR000858">
    <property type="entry name" value="S_locus_glycoprot_dom"/>
</dbReference>
<organism evidence="17 18">
    <name type="scientific">Protea cynaroides</name>
    <dbReference type="NCBI Taxonomy" id="273540"/>
    <lineage>
        <taxon>Eukaryota</taxon>
        <taxon>Viridiplantae</taxon>
        <taxon>Streptophyta</taxon>
        <taxon>Embryophyta</taxon>
        <taxon>Tracheophyta</taxon>
        <taxon>Spermatophyta</taxon>
        <taxon>Magnoliopsida</taxon>
        <taxon>Proteales</taxon>
        <taxon>Proteaceae</taxon>
        <taxon>Protea</taxon>
    </lineage>
</organism>
<dbReference type="Pfam" id="PF07714">
    <property type="entry name" value="PK_Tyr_Ser-Thr"/>
    <property type="match status" value="1"/>
</dbReference>
<evidence type="ECO:0000313" key="17">
    <source>
        <dbReference type="EMBL" id="KAJ4975188.1"/>
    </source>
</evidence>
<dbReference type="AlphaFoldDB" id="A0A9Q0KQZ0"/>
<keyword evidence="9" id="KW-1133">Transmembrane helix</keyword>
<evidence type="ECO:0000256" key="8">
    <source>
        <dbReference type="ARBA" id="ARBA00022840"/>
    </source>
</evidence>
<dbReference type="GO" id="GO:0004672">
    <property type="term" value="F:protein kinase activity"/>
    <property type="evidence" value="ECO:0007669"/>
    <property type="project" value="InterPro"/>
</dbReference>
<dbReference type="CDD" id="cd00028">
    <property type="entry name" value="B_lectin"/>
    <property type="match status" value="1"/>
</dbReference>
<evidence type="ECO:0000256" key="12">
    <source>
        <dbReference type="ARBA" id="ARBA00023170"/>
    </source>
</evidence>
<evidence type="ECO:0000256" key="5">
    <source>
        <dbReference type="ARBA" id="ARBA00022692"/>
    </source>
</evidence>
<dbReference type="InterPro" id="IPR001480">
    <property type="entry name" value="Bulb-type_lectin_dom"/>
</dbReference>
<accession>A0A9Q0KQZ0</accession>
<dbReference type="InterPro" id="IPR001245">
    <property type="entry name" value="Ser-Thr/Tyr_kinase_cat_dom"/>
</dbReference>
<dbReference type="Pfam" id="PF08276">
    <property type="entry name" value="PAN_2"/>
    <property type="match status" value="1"/>
</dbReference>
<dbReference type="EMBL" id="JAMYWD010000003">
    <property type="protein sequence ID" value="KAJ4975188.1"/>
    <property type="molecule type" value="Genomic_DNA"/>
</dbReference>
<dbReference type="FunFam" id="2.90.10.10:FF:000029">
    <property type="entry name" value="G-type lectin S-receptor-like serine/threonine-protein kinase"/>
    <property type="match status" value="1"/>
</dbReference>
<keyword evidence="8" id="KW-0067">ATP-binding</keyword>
<comment type="subcellular location">
    <subcellularLocation>
        <location evidence="1">Cell membrane</location>
        <topology evidence="1">Single-pass type I membrane protein</topology>
    </subcellularLocation>
</comment>
<feature type="domain" description="Apple" evidence="16">
    <location>
        <begin position="514"/>
        <end position="595"/>
    </location>
</feature>
<evidence type="ECO:0000259" key="16">
    <source>
        <dbReference type="PROSITE" id="PS50948"/>
    </source>
</evidence>
<keyword evidence="18" id="KW-1185">Reference proteome</keyword>
<proteinExistence type="inferred from homology"/>
<evidence type="ECO:0000313" key="18">
    <source>
        <dbReference type="Proteomes" id="UP001141806"/>
    </source>
</evidence>
<dbReference type="SMART" id="SM00108">
    <property type="entry name" value="B_lectin"/>
    <property type="match status" value="1"/>
</dbReference>
<evidence type="ECO:0000256" key="2">
    <source>
        <dbReference type="ARBA" id="ARBA00008536"/>
    </source>
</evidence>
<dbReference type="Pfam" id="PF00954">
    <property type="entry name" value="S_locus_glycop"/>
    <property type="match status" value="1"/>
</dbReference>
<dbReference type="InterPro" id="IPR003609">
    <property type="entry name" value="Pan_app"/>
</dbReference>
<comment type="similarity">
    <text evidence="2">In the N-terminal section; belongs to the leguminous lectin family.</text>
</comment>
<dbReference type="GO" id="GO:0002229">
    <property type="term" value="P:defense response to oomycetes"/>
    <property type="evidence" value="ECO:0007669"/>
    <property type="project" value="UniProtKB-ARBA"/>
</dbReference>
<keyword evidence="12" id="KW-0675">Receptor</keyword>
<dbReference type="GO" id="GO:0005886">
    <property type="term" value="C:plasma membrane"/>
    <property type="evidence" value="ECO:0007669"/>
    <property type="project" value="UniProtKB-SubCell"/>
</dbReference>
<name>A0A9Q0KQZ0_9MAGN</name>
<protein>
    <recommendedName>
        <fullName evidence="19">Non-specific serine/threonine protein kinase</fullName>
    </recommendedName>
</protein>
<dbReference type="PROSITE" id="PS50927">
    <property type="entry name" value="BULB_LECTIN"/>
    <property type="match status" value="1"/>
</dbReference>
<dbReference type="SUPFAM" id="SSF51110">
    <property type="entry name" value="alpha-D-mannose-specific plant lectins"/>
    <property type="match status" value="1"/>
</dbReference>
<evidence type="ECO:0008006" key="19">
    <source>
        <dbReference type="Google" id="ProtNLM"/>
    </source>
</evidence>
<dbReference type="GO" id="GO:0005524">
    <property type="term" value="F:ATP binding"/>
    <property type="evidence" value="ECO:0007669"/>
    <property type="project" value="UniProtKB-KW"/>
</dbReference>
<comment type="caution">
    <text evidence="17">The sequence shown here is derived from an EMBL/GenBank/DDBJ whole genome shotgun (WGS) entry which is preliminary data.</text>
</comment>
<comment type="similarity">
    <text evidence="3">In the C-terminal section; belongs to the protein kinase superfamily. Ser/Thr protein kinase family.</text>
</comment>
<keyword evidence="7" id="KW-0547">Nucleotide-binding</keyword>
<evidence type="ECO:0000256" key="7">
    <source>
        <dbReference type="ARBA" id="ARBA00022741"/>
    </source>
</evidence>
<evidence type="ECO:0000256" key="11">
    <source>
        <dbReference type="ARBA" id="ARBA00023157"/>
    </source>
</evidence>
<evidence type="ECO:0000259" key="15">
    <source>
        <dbReference type="PROSITE" id="PS50927"/>
    </source>
</evidence>
<dbReference type="Gene3D" id="2.90.10.10">
    <property type="entry name" value="Bulb-type lectin domain"/>
    <property type="match status" value="1"/>
</dbReference>
<dbReference type="SUPFAM" id="SSF56112">
    <property type="entry name" value="Protein kinase-like (PK-like)"/>
    <property type="match status" value="1"/>
</dbReference>
<evidence type="ECO:0000259" key="14">
    <source>
        <dbReference type="PROSITE" id="PS50011"/>
    </source>
</evidence>
<evidence type="ECO:0000256" key="13">
    <source>
        <dbReference type="ARBA" id="ARBA00023180"/>
    </source>
</evidence>